<feature type="non-terminal residue" evidence="2">
    <location>
        <position position="133"/>
    </location>
</feature>
<dbReference type="AlphaFoldDB" id="A0A0A0AFX9"/>
<feature type="compositionally biased region" description="Basic and acidic residues" evidence="1">
    <location>
        <begin position="106"/>
        <end position="133"/>
    </location>
</feature>
<accession>A0A0A0AFX9</accession>
<evidence type="ECO:0000313" key="3">
    <source>
        <dbReference type="Proteomes" id="UP000053858"/>
    </source>
</evidence>
<evidence type="ECO:0000313" key="2">
    <source>
        <dbReference type="EMBL" id="KGL93379.1"/>
    </source>
</evidence>
<evidence type="ECO:0000256" key="1">
    <source>
        <dbReference type="SAM" id="MobiDB-lite"/>
    </source>
</evidence>
<reference evidence="3" key="1">
    <citation type="journal article" date="2014" name="Science">
        <title>Comparative genomics reveals insights into avian genome evolution and adaptation.</title>
        <authorList>
            <consortium name="Avian Genome Consortium"/>
            <person name="Zhang G."/>
            <person name="Li C."/>
            <person name="Li Q."/>
            <person name="Li B."/>
            <person name="Larkin D.M."/>
            <person name="Lee C."/>
            <person name="Storz J.F."/>
            <person name="Antunes A."/>
            <person name="Greenwold M.J."/>
            <person name="Meredith R.W."/>
            <person name="Odeen A."/>
            <person name="Cui J."/>
            <person name="Zhou Q."/>
            <person name="Xu L."/>
            <person name="Pan H."/>
            <person name="Wang Z."/>
            <person name="Jin L."/>
            <person name="Zhang P."/>
            <person name="Hu H."/>
            <person name="Yang W."/>
            <person name="Hu J."/>
            <person name="Xiao J."/>
            <person name="Yang Z."/>
            <person name="Liu Y."/>
            <person name="Xie Q."/>
            <person name="Yu H."/>
            <person name="Lian J."/>
            <person name="Wen P."/>
            <person name="Zhang F."/>
            <person name="Li H."/>
            <person name="Zeng Y."/>
            <person name="Xiong Z."/>
            <person name="Liu S."/>
            <person name="Zhou L."/>
            <person name="Huang Z."/>
            <person name="An N."/>
            <person name="Wang J."/>
            <person name="Zheng Q."/>
            <person name="Xiong Y."/>
            <person name="Wang G."/>
            <person name="Wang B."/>
            <person name="Wang J."/>
            <person name="Fan Y."/>
            <person name="da Fonseca R.R."/>
            <person name="Alfaro-Nunez A."/>
            <person name="Schubert M."/>
            <person name="Orlando L."/>
            <person name="Mourier T."/>
            <person name="Howard J.T."/>
            <person name="Ganapathy G."/>
            <person name="Pfenning A."/>
            <person name="Whitney O."/>
            <person name="Rivas M.V."/>
            <person name="Hara E."/>
            <person name="Smith J."/>
            <person name="Farre M."/>
            <person name="Narayan J."/>
            <person name="Slavov G."/>
            <person name="Romanov M.N."/>
            <person name="Borges R."/>
            <person name="Machado J.P."/>
            <person name="Khan I."/>
            <person name="Springer M.S."/>
            <person name="Gatesy J."/>
            <person name="Hoffmann F.G."/>
            <person name="Opazo J.C."/>
            <person name="Hastad O."/>
            <person name="Sawyer R.H."/>
            <person name="Kim H."/>
            <person name="Kim K.W."/>
            <person name="Kim H.J."/>
            <person name="Cho S."/>
            <person name="Li N."/>
            <person name="Huang Y."/>
            <person name="Bruford M.W."/>
            <person name="Zhan X."/>
            <person name="Dixon A."/>
            <person name="Bertelsen M.F."/>
            <person name="Derryberry E."/>
            <person name="Warren W."/>
            <person name="Wilson R.K."/>
            <person name="Li S."/>
            <person name="Ray D.A."/>
            <person name="Green R.E."/>
            <person name="O'Brien S.J."/>
            <person name="Griffin D."/>
            <person name="Johnson W.E."/>
            <person name="Haussler D."/>
            <person name="Ryder O.A."/>
            <person name="Willerslev E."/>
            <person name="Graves G.R."/>
            <person name="Alstrom P."/>
            <person name="Fjeldsa J."/>
            <person name="Mindell D.P."/>
            <person name="Edwards S.V."/>
            <person name="Braun E.L."/>
            <person name="Rahbek C."/>
            <person name="Burt D.W."/>
            <person name="Houde P."/>
            <person name="Zhang Y."/>
            <person name="Yang H."/>
            <person name="Wang J."/>
            <person name="Jarvis E.D."/>
            <person name="Gilbert M.T."/>
            <person name="Wang J."/>
        </authorList>
    </citation>
    <scope>NUCLEOTIDE SEQUENCE [LARGE SCALE GENOMIC DNA]</scope>
</reference>
<gene>
    <name evidence="2" type="ORF">N301_12330</name>
</gene>
<keyword evidence="3" id="KW-1185">Reference proteome</keyword>
<proteinExistence type="predicted"/>
<protein>
    <submittedName>
        <fullName evidence="2">Uncharacterized protein</fullName>
    </submittedName>
</protein>
<dbReference type="Proteomes" id="UP000053858">
    <property type="component" value="Unassembled WGS sequence"/>
</dbReference>
<sequence>MSAPAPQCTARSLSPLPEHAISHTSRAIKYIFLNGCKNITASHALAGAGTHKVYKGSASSRPKKQAKGLGHFLASRKRLPVFQQLCGEAVPAMSPGDVHLQNSSQELKELRDAKAPRENMKGSSTRKAEDCCP</sequence>
<organism evidence="2 3">
    <name type="scientific">Charadrius vociferus</name>
    <name type="common">Killdeer</name>
    <name type="synonym">Aegialitis vocifera</name>
    <dbReference type="NCBI Taxonomy" id="50402"/>
    <lineage>
        <taxon>Eukaryota</taxon>
        <taxon>Metazoa</taxon>
        <taxon>Chordata</taxon>
        <taxon>Craniata</taxon>
        <taxon>Vertebrata</taxon>
        <taxon>Euteleostomi</taxon>
        <taxon>Archelosauria</taxon>
        <taxon>Archosauria</taxon>
        <taxon>Dinosauria</taxon>
        <taxon>Saurischia</taxon>
        <taxon>Theropoda</taxon>
        <taxon>Coelurosauria</taxon>
        <taxon>Aves</taxon>
        <taxon>Neognathae</taxon>
        <taxon>Neoaves</taxon>
        <taxon>Charadriiformes</taxon>
        <taxon>Charadriidae</taxon>
        <taxon>Charadrius</taxon>
    </lineage>
</organism>
<feature type="region of interest" description="Disordered" evidence="1">
    <location>
        <begin position="93"/>
        <end position="133"/>
    </location>
</feature>
<dbReference type="EMBL" id="KL871755">
    <property type="protein sequence ID" value="KGL93379.1"/>
    <property type="molecule type" value="Genomic_DNA"/>
</dbReference>
<name>A0A0A0AFX9_CHAVO</name>